<dbReference type="PANTHER" id="PTHR43675">
    <property type="entry name" value="ARSENITE METHYLTRANSFERASE"/>
    <property type="match status" value="1"/>
</dbReference>
<organism evidence="2 3">
    <name type="scientific">Adiantum capillus-veneris</name>
    <name type="common">Maidenhair fern</name>
    <dbReference type="NCBI Taxonomy" id="13818"/>
    <lineage>
        <taxon>Eukaryota</taxon>
        <taxon>Viridiplantae</taxon>
        <taxon>Streptophyta</taxon>
        <taxon>Embryophyta</taxon>
        <taxon>Tracheophyta</taxon>
        <taxon>Polypodiopsida</taxon>
        <taxon>Polypodiidae</taxon>
        <taxon>Polypodiales</taxon>
        <taxon>Pteridineae</taxon>
        <taxon>Pteridaceae</taxon>
        <taxon>Vittarioideae</taxon>
        <taxon>Adiantum</taxon>
    </lineage>
</organism>
<proteinExistence type="predicted"/>
<dbReference type="EMBL" id="JABFUD020000001">
    <property type="protein sequence ID" value="KAI5084994.1"/>
    <property type="molecule type" value="Genomic_DNA"/>
</dbReference>
<dbReference type="GO" id="GO:0016491">
    <property type="term" value="F:oxidoreductase activity"/>
    <property type="evidence" value="ECO:0007669"/>
    <property type="project" value="InterPro"/>
</dbReference>
<dbReference type="Pfam" id="PF01593">
    <property type="entry name" value="Amino_oxidase"/>
    <property type="match status" value="1"/>
</dbReference>
<dbReference type="Pfam" id="PF02353">
    <property type="entry name" value="CMAS"/>
    <property type="match status" value="1"/>
</dbReference>
<dbReference type="CDD" id="cd02440">
    <property type="entry name" value="AdoMet_MTases"/>
    <property type="match status" value="1"/>
</dbReference>
<dbReference type="InterPro" id="IPR036188">
    <property type="entry name" value="FAD/NAD-bd_sf"/>
</dbReference>
<dbReference type="GO" id="GO:0008168">
    <property type="term" value="F:methyltransferase activity"/>
    <property type="evidence" value="ECO:0007669"/>
    <property type="project" value="TreeGrafter"/>
</dbReference>
<dbReference type="AlphaFoldDB" id="A0A9D4VF97"/>
<evidence type="ECO:0000313" key="2">
    <source>
        <dbReference type="EMBL" id="KAI5084994.1"/>
    </source>
</evidence>
<evidence type="ECO:0000313" key="3">
    <source>
        <dbReference type="Proteomes" id="UP000886520"/>
    </source>
</evidence>
<dbReference type="Proteomes" id="UP000886520">
    <property type="component" value="Chromosome 1"/>
</dbReference>
<dbReference type="InterPro" id="IPR002937">
    <property type="entry name" value="Amino_oxidase"/>
</dbReference>
<keyword evidence="3" id="KW-1185">Reference proteome</keyword>
<evidence type="ECO:0000259" key="1">
    <source>
        <dbReference type="Pfam" id="PF01593"/>
    </source>
</evidence>
<accession>A0A9D4VF97</accession>
<dbReference type="Gene3D" id="3.50.50.60">
    <property type="entry name" value="FAD/NAD(P)-binding domain"/>
    <property type="match status" value="1"/>
</dbReference>
<dbReference type="Gene3D" id="3.40.50.150">
    <property type="entry name" value="Vaccinia Virus protein VP39"/>
    <property type="match status" value="1"/>
</dbReference>
<dbReference type="SUPFAM" id="SSF51905">
    <property type="entry name" value="FAD/NAD(P)-binding domain"/>
    <property type="match status" value="1"/>
</dbReference>
<name>A0A9D4VF97_ADICA</name>
<comment type="caution">
    <text evidence="2">The sequence shown here is derived from an EMBL/GenBank/DDBJ whole genome shotgun (WGS) entry which is preliminary data.</text>
</comment>
<dbReference type="PANTHER" id="PTHR43675:SF30">
    <property type="entry name" value="CYCLOPROPANE-FATTY-ACYL-PHOSPHOLIPID SYNTHASE"/>
    <property type="match status" value="1"/>
</dbReference>
<gene>
    <name evidence="2" type="ORF">GOP47_0001163</name>
</gene>
<dbReference type="InterPro" id="IPR029063">
    <property type="entry name" value="SAM-dependent_MTases_sf"/>
</dbReference>
<sequence length="911" mass="102343">MRCRPNADTISCLSGINLLIAVKLTIPLPSTPLPGASLLVDLCLRMTRVAVIGAGIAGLVAARTLALAGLEVVVYEKEDNVGGHARTVQADGVSLDLGFMVFNRVTYPNMLKLFDDLGVEIEESDMSFSISLDEGKGWEWSSNGLLGLFAQKKNLLNPYFLRMIKEIMKFQHDVVRYLDSIETDDDDAYVKDTLENFVKTRGYSNEFLQFYLVPMCASIWSCSSQHVLQSSAVSILTFCRNHHLLEVFGRPQWLTVKGRSQSYVTKVIEELRAHGCDLRLNCTATKVSSLHQGIQVEDAEGHTDVYDRCIIGAHAPDALTLLGSDATTEEHTILGAFQYSYSDIYLHRDRKYMPKNTAAWSAWNFLGCETSGVCLTYWLNKLQNLGDTGLPFLVTLNPSTPPQDSTLKWTTSHPIPSPAAAVASRHLDSIQGRRGIWFCGAYQGYGFHEDGLKSGLSAANDLLGCTFKPIKNVRHRSSTWPEYSAQLIVTSFLRQYIKIGSLQLEEAGGSILRFGEQSNPSSVKSVLRIHHSSFYWKIATRADLGLADAYIDGDFTCVDAERGLLSLLLILINNRDESNQTTQHSAKRSWWNPVLLTAVIGSASSYLRHLSNRNTLTNARRNIAAHYDLSNALFALFLDETMTYSCAFFQSPTESLEDAQLNKIRRMIDKAQIEQSHEVLEIGFGWGSMALEIVRRTGCKYTGITLSEEQLKFAQERVKEAGLEDKITFLLCDYRTLLGHKKFNRIVSCEMLEAVGHEHFQVFFRRCDHLLAKDGIVVVQVITIPEERYDAYRLSSDFIKEYIFPGGCLPSFSTLTAAMTAASSLCVEHMENIGIHYFHTLLEWRQRFNANQSAILQLGFSEKFLRMWEYYFVYCAAGFQSCTLGVAQIVFSRPGNVPAFGDAWRRRCFYE</sequence>
<protein>
    <recommendedName>
        <fullName evidence="1">Amine oxidase domain-containing protein</fullName>
    </recommendedName>
</protein>
<dbReference type="PRINTS" id="PR00419">
    <property type="entry name" value="ADXRDTASE"/>
</dbReference>
<feature type="domain" description="Amine oxidase" evidence="1">
    <location>
        <begin position="56"/>
        <end position="319"/>
    </location>
</feature>
<reference evidence="2" key="1">
    <citation type="submission" date="2021-01" db="EMBL/GenBank/DDBJ databases">
        <title>Adiantum capillus-veneris genome.</title>
        <authorList>
            <person name="Fang Y."/>
            <person name="Liao Q."/>
        </authorList>
    </citation>
    <scope>NUCLEOTIDE SEQUENCE</scope>
    <source>
        <strain evidence="2">H3</strain>
        <tissue evidence="2">Leaf</tissue>
    </source>
</reference>
<dbReference type="OrthoDB" id="5977668at2759"/>
<dbReference type="SUPFAM" id="SSF53335">
    <property type="entry name" value="S-adenosyl-L-methionine-dependent methyltransferases"/>
    <property type="match status" value="1"/>
</dbReference>
<dbReference type="InterPro" id="IPR026669">
    <property type="entry name" value="Arsenite_MeTrfase-like"/>
</dbReference>